<dbReference type="Proteomes" id="UP001212602">
    <property type="component" value="Unassembled WGS sequence"/>
</dbReference>
<organism evidence="2 3">
    <name type="scientific">Xenophilus arseniciresistens</name>
    <dbReference type="NCBI Taxonomy" id="1283306"/>
    <lineage>
        <taxon>Bacteria</taxon>
        <taxon>Pseudomonadati</taxon>
        <taxon>Pseudomonadota</taxon>
        <taxon>Betaproteobacteria</taxon>
        <taxon>Burkholderiales</taxon>
        <taxon>Comamonadaceae</taxon>
        <taxon>Xenophilus</taxon>
    </lineage>
</organism>
<name>A0AAE3NFC1_9BURK</name>
<proteinExistence type="predicted"/>
<comment type="caution">
    <text evidence="2">The sequence shown here is derived from an EMBL/GenBank/DDBJ whole genome shotgun (WGS) entry which is preliminary data.</text>
</comment>
<sequence length="134" mass="14388">MSNKAIAVSLPSGARIRIGVPAEEPADAISTLRAHFGGRPAVEAAYLGLMEVMPQGSPSFFSYTVGLRCDPSGQAAEDEAVLKVLENVPTGRGRWPISVVPFNNTYFTAEAICFYERAAITERPSLLSRIFGRG</sequence>
<protein>
    <submittedName>
        <fullName evidence="2">Enhanced serine sensitivity protein SseB C-terminal domain-containing protein</fullName>
    </submittedName>
</protein>
<evidence type="ECO:0000313" key="2">
    <source>
        <dbReference type="EMBL" id="MDA7419247.1"/>
    </source>
</evidence>
<dbReference type="AlphaFoldDB" id="A0AAE3NFC1"/>
<keyword evidence="3" id="KW-1185">Reference proteome</keyword>
<evidence type="ECO:0000259" key="1">
    <source>
        <dbReference type="Pfam" id="PF14581"/>
    </source>
</evidence>
<dbReference type="RefSeq" id="WP_271430448.1">
    <property type="nucleotide sequence ID" value="NZ_JAQIPB010000016.1"/>
</dbReference>
<dbReference type="Pfam" id="PF14581">
    <property type="entry name" value="SseB_C"/>
    <property type="match status" value="1"/>
</dbReference>
<dbReference type="EMBL" id="JAQIPB010000016">
    <property type="protein sequence ID" value="MDA7419247.1"/>
    <property type="molecule type" value="Genomic_DNA"/>
</dbReference>
<feature type="domain" description="SseB protein C-terminal" evidence="1">
    <location>
        <begin position="11"/>
        <end position="117"/>
    </location>
</feature>
<dbReference type="InterPro" id="IPR027945">
    <property type="entry name" value="SseB_C"/>
</dbReference>
<gene>
    <name evidence="2" type="ORF">PGB34_22970</name>
</gene>
<reference evidence="2" key="1">
    <citation type="submission" date="2023-01" db="EMBL/GenBank/DDBJ databases">
        <title>Xenophilus mangrovi sp. nov., isolated from soil of Mangrove nature reserve.</title>
        <authorList>
            <person name="Xu S."/>
            <person name="Liu Z."/>
            <person name="Xu Y."/>
        </authorList>
    </citation>
    <scope>NUCLEOTIDE SEQUENCE</scope>
    <source>
        <strain evidence="2">YW8</strain>
    </source>
</reference>
<accession>A0AAE3NFC1</accession>
<evidence type="ECO:0000313" key="3">
    <source>
        <dbReference type="Proteomes" id="UP001212602"/>
    </source>
</evidence>